<keyword evidence="2" id="KW-1185">Reference proteome</keyword>
<reference evidence="1 2" key="1">
    <citation type="submission" date="2015-09" db="EMBL/GenBank/DDBJ databases">
        <title>Trachymyrmex cornetzi WGS genome.</title>
        <authorList>
            <person name="Nygaard S."/>
            <person name="Hu H."/>
            <person name="Boomsma J."/>
            <person name="Zhang G."/>
        </authorList>
    </citation>
    <scope>NUCLEOTIDE SEQUENCE [LARGE SCALE GENOMIC DNA]</scope>
    <source>
        <strain evidence="1">Tcor2-1</strain>
        <tissue evidence="1">Whole body</tissue>
    </source>
</reference>
<evidence type="ECO:0000313" key="1">
    <source>
        <dbReference type="EMBL" id="KYN21644.1"/>
    </source>
</evidence>
<dbReference type="InterPro" id="IPR036691">
    <property type="entry name" value="Endo/exonu/phosph_ase_sf"/>
</dbReference>
<dbReference type="SUPFAM" id="SSF56219">
    <property type="entry name" value="DNase I-like"/>
    <property type="match status" value="1"/>
</dbReference>
<dbReference type="Proteomes" id="UP000078492">
    <property type="component" value="Unassembled WGS sequence"/>
</dbReference>
<protein>
    <recommendedName>
        <fullName evidence="3">Endonuclease/exonuclease/phosphatase domain-containing protein</fullName>
    </recommendedName>
</protein>
<dbReference type="AlphaFoldDB" id="A0A151J9D3"/>
<sequence>MSETWLKPRVPDSLVSLRGYYLVKSDREGRGGGGRLHPSFSSAIIIGDFNIDLNRRSFDSDSLLDYSSSYHLFIIPFSDTHHTSSSSTRIDHCLISNRSLIKSFSQYSLSFLSMHDLIEVDIVNRFLCTARDTHVPLRSFRARRPPAPWLDQSVRALMRERDAARRQFRLHPSPASWSTFRLLRNQVSLQVDASTWQKCLSNGSSQFLLDSFATLVRVQVNGPFQTEILSPELRILA</sequence>
<evidence type="ECO:0000313" key="2">
    <source>
        <dbReference type="Proteomes" id="UP000078492"/>
    </source>
</evidence>
<name>A0A151J9D3_9HYME</name>
<dbReference type="EMBL" id="KQ979424">
    <property type="protein sequence ID" value="KYN21644.1"/>
    <property type="molecule type" value="Genomic_DNA"/>
</dbReference>
<gene>
    <name evidence="1" type="ORF">ALC57_05980</name>
</gene>
<proteinExistence type="predicted"/>
<accession>A0A151J9D3</accession>
<evidence type="ECO:0008006" key="3">
    <source>
        <dbReference type="Google" id="ProtNLM"/>
    </source>
</evidence>
<dbReference type="STRING" id="471704.A0A151J9D3"/>
<organism evidence="1 2">
    <name type="scientific">Trachymyrmex cornetzi</name>
    <dbReference type="NCBI Taxonomy" id="471704"/>
    <lineage>
        <taxon>Eukaryota</taxon>
        <taxon>Metazoa</taxon>
        <taxon>Ecdysozoa</taxon>
        <taxon>Arthropoda</taxon>
        <taxon>Hexapoda</taxon>
        <taxon>Insecta</taxon>
        <taxon>Pterygota</taxon>
        <taxon>Neoptera</taxon>
        <taxon>Endopterygota</taxon>
        <taxon>Hymenoptera</taxon>
        <taxon>Apocrita</taxon>
        <taxon>Aculeata</taxon>
        <taxon>Formicoidea</taxon>
        <taxon>Formicidae</taxon>
        <taxon>Myrmicinae</taxon>
        <taxon>Trachymyrmex</taxon>
    </lineage>
</organism>